<dbReference type="NCBIfam" id="TIGR02395">
    <property type="entry name" value="rpoN_sigma"/>
    <property type="match status" value="1"/>
</dbReference>
<comment type="similarity">
    <text evidence="1">Belongs to the sigma-54 factor family.</text>
</comment>
<feature type="domain" description="RNA polymerase sigma factor 54 core-binding" evidence="10">
    <location>
        <begin position="76"/>
        <end position="259"/>
    </location>
</feature>
<keyword evidence="7" id="KW-0238">DNA-binding</keyword>
<dbReference type="PROSITE" id="PS00718">
    <property type="entry name" value="SIGMA54_2"/>
    <property type="match status" value="1"/>
</dbReference>
<dbReference type="InterPro" id="IPR000394">
    <property type="entry name" value="RNA_pol_sigma_54"/>
</dbReference>
<feature type="domain" description="RNA polymerase sigma factor 54 DNA-binding" evidence="9">
    <location>
        <begin position="275"/>
        <end position="433"/>
    </location>
</feature>
<evidence type="ECO:0000259" key="9">
    <source>
        <dbReference type="Pfam" id="PF04552"/>
    </source>
</evidence>
<reference evidence="11 12" key="1">
    <citation type="submission" date="2023-03" db="EMBL/GenBank/DDBJ databases">
        <title>Bacillus Genome Sequencing.</title>
        <authorList>
            <person name="Dunlap C."/>
        </authorList>
    </citation>
    <scope>NUCLEOTIDE SEQUENCE [LARGE SCALE GENOMIC DNA]</scope>
    <source>
        <strain evidence="11 12">NRS-52</strain>
    </source>
</reference>
<keyword evidence="12" id="KW-1185">Reference proteome</keyword>
<dbReference type="InterPro" id="IPR038709">
    <property type="entry name" value="RpoN_core-bd_sf"/>
</dbReference>
<evidence type="ECO:0000256" key="5">
    <source>
        <dbReference type="ARBA" id="ARBA00023015"/>
    </source>
</evidence>
<evidence type="ECO:0000256" key="4">
    <source>
        <dbReference type="ARBA" id="ARBA00022695"/>
    </source>
</evidence>
<dbReference type="InterPro" id="IPR007046">
    <property type="entry name" value="RNA_pol_sigma_54_core-bd"/>
</dbReference>
<dbReference type="Pfam" id="PF00309">
    <property type="entry name" value="Sigma54_AID"/>
    <property type="match status" value="1"/>
</dbReference>
<dbReference type="PIRSF" id="PIRSF000774">
    <property type="entry name" value="RpoN"/>
    <property type="match status" value="1"/>
</dbReference>
<dbReference type="PANTHER" id="PTHR32248:SF4">
    <property type="entry name" value="RNA POLYMERASE SIGMA-54 FACTOR"/>
    <property type="match status" value="1"/>
</dbReference>
<name>A0ABU6PWT3_9BACL</name>
<keyword evidence="4" id="KW-0548">Nucleotidyltransferase</keyword>
<evidence type="ECO:0000313" key="11">
    <source>
        <dbReference type="EMBL" id="MED5018799.1"/>
    </source>
</evidence>
<dbReference type="RefSeq" id="WP_328279358.1">
    <property type="nucleotide sequence ID" value="NZ_JARTLD010000038.1"/>
</dbReference>
<dbReference type="Pfam" id="PF04963">
    <property type="entry name" value="Sigma54_CBD"/>
    <property type="match status" value="1"/>
</dbReference>
<dbReference type="Proteomes" id="UP001343257">
    <property type="component" value="Unassembled WGS sequence"/>
</dbReference>
<comment type="caution">
    <text evidence="11">The sequence shown here is derived from an EMBL/GenBank/DDBJ whole genome shotgun (WGS) entry which is preliminary data.</text>
</comment>
<keyword evidence="5" id="KW-0805">Transcription regulation</keyword>
<dbReference type="PROSITE" id="PS50044">
    <property type="entry name" value="SIGMA54_3"/>
    <property type="match status" value="1"/>
</dbReference>
<evidence type="ECO:0000313" key="12">
    <source>
        <dbReference type="Proteomes" id="UP001343257"/>
    </source>
</evidence>
<keyword evidence="8" id="KW-0804">Transcription</keyword>
<evidence type="ECO:0000256" key="8">
    <source>
        <dbReference type="ARBA" id="ARBA00023163"/>
    </source>
</evidence>
<gene>
    <name evidence="11" type="primary">rpoN</name>
    <name evidence="11" type="ORF">P9847_15930</name>
</gene>
<dbReference type="Pfam" id="PF04552">
    <property type="entry name" value="Sigma54_DBD"/>
    <property type="match status" value="1"/>
</dbReference>
<organism evidence="11 12">
    <name type="scientific">Paenibacillus chibensis</name>
    <dbReference type="NCBI Taxonomy" id="59846"/>
    <lineage>
        <taxon>Bacteria</taxon>
        <taxon>Bacillati</taxon>
        <taxon>Bacillota</taxon>
        <taxon>Bacilli</taxon>
        <taxon>Bacillales</taxon>
        <taxon>Paenibacillaceae</taxon>
        <taxon>Paenibacillus</taxon>
    </lineage>
</organism>
<evidence type="ECO:0000256" key="7">
    <source>
        <dbReference type="ARBA" id="ARBA00023125"/>
    </source>
</evidence>
<evidence type="ECO:0000256" key="1">
    <source>
        <dbReference type="ARBA" id="ARBA00008798"/>
    </source>
</evidence>
<sequence>MIGYQLVQDQRLKLNITPEMKQSIHILSLPGYELMQYLQEQAIENPVLELESTMEVHVSRRKIASGTSVVYDPFWNVQQAEETMESKLKSQLRLLSLPTEVYHAAAYMAGNLNDDGYLEMTLTDIGARLKSSEEVLLKALDQLQSLEPAGIGARNLRECLMLQIVRDPACDPYAYSIVQEHLQEAASGNVGRIVSALRITREQAVTSLRYIQSLNPRPGLSMIAFEPQYIVPDAIIETHREGFTISLHPSSRPRISISSECREWARLHHSEVASSYMNECLMSAQGIIRSVELRKRTLLRVIGVIMEEQRDFLMKGVQGLKPMTLSTISRQLEMHESTVSRAVHHKFLSTPHGVFPLRYFFATGLPTSDGNAASSRKVKVRIKELIDSEDKSCPYSDQKIVLLLQAEGIRLSRRTVTKYREELKMGSSSSRKRKL</sequence>
<evidence type="ECO:0000256" key="6">
    <source>
        <dbReference type="ARBA" id="ARBA00023082"/>
    </source>
</evidence>
<dbReference type="PANTHER" id="PTHR32248">
    <property type="entry name" value="RNA POLYMERASE SIGMA-54 FACTOR"/>
    <property type="match status" value="1"/>
</dbReference>
<proteinExistence type="inferred from homology"/>
<dbReference type="Gene3D" id="1.10.10.1330">
    <property type="entry name" value="RNA polymerase sigma-54 factor, core-binding domain"/>
    <property type="match status" value="1"/>
</dbReference>
<protein>
    <submittedName>
        <fullName evidence="11">RNA polymerase factor sigma-54</fullName>
    </submittedName>
</protein>
<accession>A0ABU6PWT3</accession>
<dbReference type="PRINTS" id="PR00045">
    <property type="entry name" value="SIGMA54FCT"/>
</dbReference>
<keyword evidence="3" id="KW-0808">Transferase</keyword>
<evidence type="ECO:0000256" key="3">
    <source>
        <dbReference type="ARBA" id="ARBA00022679"/>
    </source>
</evidence>
<dbReference type="Gene3D" id="1.10.10.60">
    <property type="entry name" value="Homeodomain-like"/>
    <property type="match status" value="1"/>
</dbReference>
<keyword evidence="2" id="KW-0240">DNA-directed RNA polymerase</keyword>
<keyword evidence="6" id="KW-0731">Sigma factor</keyword>
<evidence type="ECO:0000256" key="2">
    <source>
        <dbReference type="ARBA" id="ARBA00022478"/>
    </source>
</evidence>
<dbReference type="EMBL" id="JARTLD010000038">
    <property type="protein sequence ID" value="MED5018799.1"/>
    <property type="molecule type" value="Genomic_DNA"/>
</dbReference>
<evidence type="ECO:0000259" key="10">
    <source>
        <dbReference type="Pfam" id="PF04963"/>
    </source>
</evidence>
<dbReference type="InterPro" id="IPR007634">
    <property type="entry name" value="RNA_pol_sigma_54_DNA-bd"/>
</dbReference>